<evidence type="ECO:0000313" key="2">
    <source>
        <dbReference type="EMBL" id="KAG4418561.1"/>
    </source>
</evidence>
<name>A0A8H7TFK1_9HELO</name>
<gene>
    <name evidence="2" type="ORF">IFR04_008272</name>
</gene>
<feature type="compositionally biased region" description="Low complexity" evidence="1">
    <location>
        <begin position="458"/>
        <end position="476"/>
    </location>
</feature>
<sequence>MDSLPTEILGLILEWEVRMCERQKNTILGLRLVCKAFDMALRTCSFKTIQLEFSRFLRHAPTPDVQSLVGVGGLCEALYLDMMVVRDEEEISRLSSVFHGLLRKVPEMIPLLDSLRRYCLNDSTFDETDFRRVTEDVLQFTPNLRRLKLNLPFQVVGQTSRTATVLLATTLACLAKRPEEHTVLQTMVLDHVSDTTLIDICHNPMDLNNAITTFTHLKHLVLSIKRQESLPSIQSSFSNNLWFLIEKAVPLESLCLIGWNIRRDIKTRRHCHNVAYNHWTMRSLPFSRDISDKLMHLRNLELKRIDIDPHIFVDLITQIAPSLKELYLNQVYLKIRAPQHVSRGLDLWIGGIGRKKEETCWVAEEMRGIPELKLDILRATGIGYDDFLPIPDEEFPAYDLVDPTGQSRSFDQRFVSAVLCGPDPSTESQVQPQAHIEDTTEITSSPVSLHSTLPVPIQSETSSQAQSQSSTISTTQPRATYDAETYQRTYHNSTSEFKRSIDGYFINHNEQALKELQNIITVADRGMNMLSAEIERARMEGEMVREGG</sequence>
<evidence type="ECO:0000313" key="3">
    <source>
        <dbReference type="Proteomes" id="UP000664132"/>
    </source>
</evidence>
<proteinExistence type="predicted"/>
<evidence type="ECO:0000256" key="1">
    <source>
        <dbReference type="SAM" id="MobiDB-lite"/>
    </source>
</evidence>
<protein>
    <submittedName>
        <fullName evidence="2">Uncharacterized protein</fullName>
    </submittedName>
</protein>
<dbReference type="Proteomes" id="UP000664132">
    <property type="component" value="Unassembled WGS sequence"/>
</dbReference>
<dbReference type="AlphaFoldDB" id="A0A8H7TFK1"/>
<dbReference type="SUPFAM" id="SSF52047">
    <property type="entry name" value="RNI-like"/>
    <property type="match status" value="1"/>
</dbReference>
<dbReference type="EMBL" id="JAFJYH010000125">
    <property type="protein sequence ID" value="KAG4418561.1"/>
    <property type="molecule type" value="Genomic_DNA"/>
</dbReference>
<feature type="compositionally biased region" description="Polar residues" evidence="1">
    <location>
        <begin position="441"/>
        <end position="451"/>
    </location>
</feature>
<accession>A0A8H7TFK1</accession>
<dbReference type="OrthoDB" id="4798537at2759"/>
<reference evidence="2" key="1">
    <citation type="submission" date="2021-02" db="EMBL/GenBank/DDBJ databases">
        <title>Genome sequence Cadophora malorum strain M34.</title>
        <authorList>
            <person name="Stefanovic E."/>
            <person name="Vu D."/>
            <person name="Scully C."/>
            <person name="Dijksterhuis J."/>
            <person name="Roader J."/>
            <person name="Houbraken J."/>
        </authorList>
    </citation>
    <scope>NUCLEOTIDE SEQUENCE</scope>
    <source>
        <strain evidence="2">M34</strain>
    </source>
</reference>
<feature type="region of interest" description="Disordered" evidence="1">
    <location>
        <begin position="422"/>
        <end position="482"/>
    </location>
</feature>
<comment type="caution">
    <text evidence="2">The sequence shown here is derived from an EMBL/GenBank/DDBJ whole genome shotgun (WGS) entry which is preliminary data.</text>
</comment>
<organism evidence="2 3">
    <name type="scientific">Cadophora malorum</name>
    <dbReference type="NCBI Taxonomy" id="108018"/>
    <lineage>
        <taxon>Eukaryota</taxon>
        <taxon>Fungi</taxon>
        <taxon>Dikarya</taxon>
        <taxon>Ascomycota</taxon>
        <taxon>Pezizomycotina</taxon>
        <taxon>Leotiomycetes</taxon>
        <taxon>Helotiales</taxon>
        <taxon>Ploettnerulaceae</taxon>
        <taxon>Cadophora</taxon>
    </lineage>
</organism>
<keyword evidence="3" id="KW-1185">Reference proteome</keyword>